<evidence type="ECO:0000313" key="1">
    <source>
        <dbReference type="EMBL" id="KAF7159599.1"/>
    </source>
</evidence>
<reference evidence="1" key="1">
    <citation type="submission" date="2020-06" db="EMBL/GenBank/DDBJ databases">
        <title>Draft genome sequences of strains closely related to Aspergillus parafelis and Aspergillus hiratsukae.</title>
        <authorList>
            <person name="Dos Santos R.A.C."/>
            <person name="Rivero-Menendez O."/>
            <person name="Steenwyk J.L."/>
            <person name="Mead M.E."/>
            <person name="Goldman G.H."/>
            <person name="Alastruey-Izquierdo A."/>
            <person name="Rokas A."/>
        </authorList>
    </citation>
    <scope>NUCLEOTIDE SEQUENCE</scope>
    <source>
        <strain evidence="1">CNM-CM6106</strain>
    </source>
</reference>
<accession>A0A8H6UPP3</accession>
<gene>
    <name evidence="1" type="ORF">CNMCM6106_006915</name>
</gene>
<sequence>MAGSALALTFYNMSGYNTDSALIHRNGLLQMLAKNQNQGPEFEALTALVNLNFSGCAPRATIIPPVNISTHVNRFTLKSECLPSNLLRRAIIRVAESQNGLLTSDTASDLHRVLDFIITAEHASIQELYTLHAASMTHRAREAGFPETGLQKTPTNKTGQIINECCHLAIRIFWSILQNALCPDSTSFASDRTTISRTAIGMLRPILRKLDMVSWKKHAPEAYLWICFTAAAACDEPASRVPFVTVATPVLRLSLDIDSDPLAPK</sequence>
<evidence type="ECO:0000313" key="2">
    <source>
        <dbReference type="Proteomes" id="UP000662466"/>
    </source>
</evidence>
<proteinExistence type="predicted"/>
<protein>
    <submittedName>
        <fullName evidence="1">Uncharacterized protein</fullName>
    </submittedName>
</protein>
<dbReference type="AlphaFoldDB" id="A0A8H6UPP3"/>
<dbReference type="Proteomes" id="UP000662466">
    <property type="component" value="Unassembled WGS sequence"/>
</dbReference>
<organism evidence="1 2">
    <name type="scientific">Aspergillus hiratsukae</name>
    <dbReference type="NCBI Taxonomy" id="1194566"/>
    <lineage>
        <taxon>Eukaryota</taxon>
        <taxon>Fungi</taxon>
        <taxon>Dikarya</taxon>
        <taxon>Ascomycota</taxon>
        <taxon>Pezizomycotina</taxon>
        <taxon>Eurotiomycetes</taxon>
        <taxon>Eurotiomycetidae</taxon>
        <taxon>Eurotiales</taxon>
        <taxon>Aspergillaceae</taxon>
        <taxon>Aspergillus</taxon>
        <taxon>Aspergillus subgen. Fumigati</taxon>
    </lineage>
</organism>
<dbReference type="EMBL" id="JACBAF010002273">
    <property type="protein sequence ID" value="KAF7159599.1"/>
    <property type="molecule type" value="Genomic_DNA"/>
</dbReference>
<name>A0A8H6UPP3_9EURO</name>
<comment type="caution">
    <text evidence="1">The sequence shown here is derived from an EMBL/GenBank/DDBJ whole genome shotgun (WGS) entry which is preliminary data.</text>
</comment>